<sequence length="294" mass="31907">MNSPDYRGILNINKPADITSRRVVDVVQRIVRPAKVGHGGTLDPLATGVVVVCIGAATRLISYVQQGRKEYRAQFRLGLRSNTDDITGEVETVEDSTQPTAAAVAQALQNYVGEINQVPPQFSAVHIDGRRAYKMARAGKTLDIPARPVQVYRIDILNYTFPELEVEIECGSGTYIRSIGRDMGEELGCGAVMTQLERTRVGDYRLDSAVELDSLSRESLSAALLPPLSAVAHLPLYACSEADMENIQHGRAIHVAQPMSDDSAATVAITAPDGRLAAIATYKDEMLAPKNVFK</sequence>
<dbReference type="RefSeq" id="WP_145373864.1">
    <property type="nucleotide sequence ID" value="NZ_CP036276.1"/>
</dbReference>
<feature type="domain" description="Pseudouridine synthase II N-terminal" evidence="6">
    <location>
        <begin position="29"/>
        <end position="176"/>
    </location>
</feature>
<dbReference type="Proteomes" id="UP000319383">
    <property type="component" value="Chromosome"/>
</dbReference>
<evidence type="ECO:0000259" key="6">
    <source>
        <dbReference type="Pfam" id="PF01509"/>
    </source>
</evidence>
<dbReference type="GO" id="GO:0003723">
    <property type="term" value="F:RNA binding"/>
    <property type="evidence" value="ECO:0007669"/>
    <property type="project" value="InterPro"/>
</dbReference>
<evidence type="ECO:0000256" key="3">
    <source>
        <dbReference type="ARBA" id="ARBA00022694"/>
    </source>
</evidence>
<dbReference type="NCBIfam" id="TIGR00431">
    <property type="entry name" value="TruB"/>
    <property type="match status" value="1"/>
</dbReference>
<dbReference type="GO" id="GO:0031119">
    <property type="term" value="P:tRNA pseudouridine synthesis"/>
    <property type="evidence" value="ECO:0007669"/>
    <property type="project" value="UniProtKB-UniRule"/>
</dbReference>
<evidence type="ECO:0000313" key="8">
    <source>
        <dbReference type="EMBL" id="QDU41876.1"/>
    </source>
</evidence>
<proteinExistence type="inferred from homology"/>
<keyword evidence="4 5" id="KW-0413">Isomerase</keyword>
<comment type="function">
    <text evidence="5">Responsible for synthesis of pseudouridine from uracil-55 in the psi GC loop of transfer RNAs.</text>
</comment>
<dbReference type="GO" id="GO:1990481">
    <property type="term" value="P:mRNA pseudouridine synthesis"/>
    <property type="evidence" value="ECO:0007669"/>
    <property type="project" value="TreeGrafter"/>
</dbReference>
<evidence type="ECO:0000259" key="7">
    <source>
        <dbReference type="Pfam" id="PF16198"/>
    </source>
</evidence>
<comment type="catalytic activity">
    <reaction evidence="1 5">
        <text>uridine(55) in tRNA = pseudouridine(55) in tRNA</text>
        <dbReference type="Rhea" id="RHEA:42532"/>
        <dbReference type="Rhea" id="RHEA-COMP:10101"/>
        <dbReference type="Rhea" id="RHEA-COMP:10102"/>
        <dbReference type="ChEBI" id="CHEBI:65314"/>
        <dbReference type="ChEBI" id="CHEBI:65315"/>
        <dbReference type="EC" id="5.4.99.25"/>
    </reaction>
</comment>
<dbReference type="PANTHER" id="PTHR13767:SF2">
    <property type="entry name" value="PSEUDOURIDYLATE SYNTHASE TRUB1"/>
    <property type="match status" value="1"/>
</dbReference>
<dbReference type="Pfam" id="PF16198">
    <property type="entry name" value="TruB_C_2"/>
    <property type="match status" value="1"/>
</dbReference>
<dbReference type="GO" id="GO:0160148">
    <property type="term" value="F:tRNA pseudouridine(55) synthase activity"/>
    <property type="evidence" value="ECO:0007669"/>
    <property type="project" value="UniProtKB-EC"/>
</dbReference>
<keyword evidence="3 5" id="KW-0819">tRNA processing</keyword>
<keyword evidence="9" id="KW-1185">Reference proteome</keyword>
<dbReference type="SUPFAM" id="SSF55120">
    <property type="entry name" value="Pseudouridine synthase"/>
    <property type="match status" value="1"/>
</dbReference>
<dbReference type="EMBL" id="CP036276">
    <property type="protein sequence ID" value="QDU41876.1"/>
    <property type="molecule type" value="Genomic_DNA"/>
</dbReference>
<comment type="similarity">
    <text evidence="2 5">Belongs to the pseudouridine synthase TruB family. Type 1 subfamily.</text>
</comment>
<dbReference type="InterPro" id="IPR002501">
    <property type="entry name" value="PsdUridine_synth_N"/>
</dbReference>
<name>A0A517ZHB7_9PLAN</name>
<dbReference type="InterPro" id="IPR032819">
    <property type="entry name" value="TruB_C"/>
</dbReference>
<dbReference type="KEGG" id="sdyn:Mal52_03300"/>
<gene>
    <name evidence="5 8" type="primary">truB</name>
    <name evidence="8" type="ORF">Mal52_03300</name>
</gene>
<dbReference type="PANTHER" id="PTHR13767">
    <property type="entry name" value="TRNA-PSEUDOURIDINE SYNTHASE"/>
    <property type="match status" value="1"/>
</dbReference>
<dbReference type="CDD" id="cd02573">
    <property type="entry name" value="PseudoU_synth_EcTruB"/>
    <property type="match status" value="1"/>
</dbReference>
<feature type="domain" description="tRNA pseudouridylate synthase B C-terminal" evidence="7">
    <location>
        <begin position="177"/>
        <end position="218"/>
    </location>
</feature>
<dbReference type="InterPro" id="IPR014780">
    <property type="entry name" value="tRNA_psdUridine_synth_TruB"/>
</dbReference>
<dbReference type="AlphaFoldDB" id="A0A517ZHB7"/>
<feature type="active site" description="Nucleophile" evidence="5">
    <location>
        <position position="43"/>
    </location>
</feature>
<dbReference type="HAMAP" id="MF_01080">
    <property type="entry name" value="TruB_bact"/>
    <property type="match status" value="1"/>
</dbReference>
<evidence type="ECO:0000256" key="4">
    <source>
        <dbReference type="ARBA" id="ARBA00023235"/>
    </source>
</evidence>
<reference evidence="8 9" key="1">
    <citation type="submission" date="2019-02" db="EMBL/GenBank/DDBJ databases">
        <title>Deep-cultivation of Planctomycetes and their phenomic and genomic characterization uncovers novel biology.</title>
        <authorList>
            <person name="Wiegand S."/>
            <person name="Jogler M."/>
            <person name="Boedeker C."/>
            <person name="Pinto D."/>
            <person name="Vollmers J."/>
            <person name="Rivas-Marin E."/>
            <person name="Kohn T."/>
            <person name="Peeters S.H."/>
            <person name="Heuer A."/>
            <person name="Rast P."/>
            <person name="Oberbeckmann S."/>
            <person name="Bunk B."/>
            <person name="Jeske O."/>
            <person name="Meyerdierks A."/>
            <person name="Storesund J.E."/>
            <person name="Kallscheuer N."/>
            <person name="Luecker S."/>
            <person name="Lage O.M."/>
            <person name="Pohl T."/>
            <person name="Merkel B.J."/>
            <person name="Hornburger P."/>
            <person name="Mueller R.-W."/>
            <person name="Bruemmer F."/>
            <person name="Labrenz M."/>
            <person name="Spormann A.M."/>
            <person name="Op den Camp H."/>
            <person name="Overmann J."/>
            <person name="Amann R."/>
            <person name="Jetten M.S.M."/>
            <person name="Mascher T."/>
            <person name="Medema M.H."/>
            <person name="Devos D.P."/>
            <person name="Kaster A.-K."/>
            <person name="Ovreas L."/>
            <person name="Rohde M."/>
            <person name="Galperin M.Y."/>
            <person name="Jogler C."/>
        </authorList>
    </citation>
    <scope>NUCLEOTIDE SEQUENCE [LARGE SCALE GENOMIC DNA]</scope>
    <source>
        <strain evidence="8 9">Mal52</strain>
    </source>
</reference>
<evidence type="ECO:0000256" key="5">
    <source>
        <dbReference type="HAMAP-Rule" id="MF_01080"/>
    </source>
</evidence>
<evidence type="ECO:0000256" key="2">
    <source>
        <dbReference type="ARBA" id="ARBA00005642"/>
    </source>
</evidence>
<evidence type="ECO:0000256" key="1">
    <source>
        <dbReference type="ARBA" id="ARBA00000385"/>
    </source>
</evidence>
<organism evidence="8 9">
    <name type="scientific">Symmachiella dynata</name>
    <dbReference type="NCBI Taxonomy" id="2527995"/>
    <lineage>
        <taxon>Bacteria</taxon>
        <taxon>Pseudomonadati</taxon>
        <taxon>Planctomycetota</taxon>
        <taxon>Planctomycetia</taxon>
        <taxon>Planctomycetales</taxon>
        <taxon>Planctomycetaceae</taxon>
        <taxon>Symmachiella</taxon>
    </lineage>
</organism>
<protein>
    <recommendedName>
        <fullName evidence="5">tRNA pseudouridine synthase B</fullName>
        <ecNumber evidence="5">5.4.99.25</ecNumber>
    </recommendedName>
    <alternativeName>
        <fullName evidence="5">tRNA pseudouridine(55) synthase</fullName>
        <shortName evidence="5">Psi55 synthase</shortName>
    </alternativeName>
    <alternativeName>
        <fullName evidence="5">tRNA pseudouridylate synthase</fullName>
    </alternativeName>
    <alternativeName>
        <fullName evidence="5">tRNA-uridine isomerase</fullName>
    </alternativeName>
</protein>
<evidence type="ECO:0000313" key="9">
    <source>
        <dbReference type="Proteomes" id="UP000319383"/>
    </source>
</evidence>
<dbReference type="Gene3D" id="3.30.2350.10">
    <property type="entry name" value="Pseudouridine synthase"/>
    <property type="match status" value="1"/>
</dbReference>
<dbReference type="Pfam" id="PF01509">
    <property type="entry name" value="TruB_N"/>
    <property type="match status" value="1"/>
</dbReference>
<accession>A0A517ZHB7</accession>
<dbReference type="InterPro" id="IPR020103">
    <property type="entry name" value="PsdUridine_synth_cat_dom_sf"/>
</dbReference>
<dbReference type="EC" id="5.4.99.25" evidence="5"/>